<dbReference type="EMBL" id="JAHRIN010009383">
    <property type="protein sequence ID" value="MEQ2194561.1"/>
    <property type="molecule type" value="Genomic_DNA"/>
</dbReference>
<organism evidence="1 2">
    <name type="scientific">Xenoophorus captivus</name>
    <dbReference type="NCBI Taxonomy" id="1517983"/>
    <lineage>
        <taxon>Eukaryota</taxon>
        <taxon>Metazoa</taxon>
        <taxon>Chordata</taxon>
        <taxon>Craniata</taxon>
        <taxon>Vertebrata</taxon>
        <taxon>Euteleostomi</taxon>
        <taxon>Actinopterygii</taxon>
        <taxon>Neopterygii</taxon>
        <taxon>Teleostei</taxon>
        <taxon>Neoteleostei</taxon>
        <taxon>Acanthomorphata</taxon>
        <taxon>Ovalentaria</taxon>
        <taxon>Atherinomorphae</taxon>
        <taxon>Cyprinodontiformes</taxon>
        <taxon>Goodeidae</taxon>
        <taxon>Xenoophorus</taxon>
    </lineage>
</organism>
<evidence type="ECO:0000313" key="1">
    <source>
        <dbReference type="EMBL" id="MEQ2194561.1"/>
    </source>
</evidence>
<evidence type="ECO:0000313" key="2">
    <source>
        <dbReference type="Proteomes" id="UP001434883"/>
    </source>
</evidence>
<reference evidence="1 2" key="1">
    <citation type="submission" date="2021-06" db="EMBL/GenBank/DDBJ databases">
        <authorList>
            <person name="Palmer J.M."/>
        </authorList>
    </citation>
    <scope>NUCLEOTIDE SEQUENCE [LARGE SCALE GENOMIC DNA]</scope>
    <source>
        <strain evidence="1 2">XC_2019</strain>
        <tissue evidence="1">Muscle</tissue>
    </source>
</reference>
<protein>
    <submittedName>
        <fullName evidence="1">Uncharacterized protein</fullName>
    </submittedName>
</protein>
<name>A0ABV0QFG6_9TELE</name>
<accession>A0ABV0QFG6</accession>
<gene>
    <name evidence="1" type="ORF">XENOCAPTIV_030861</name>
</gene>
<keyword evidence="2" id="KW-1185">Reference proteome</keyword>
<dbReference type="Proteomes" id="UP001434883">
    <property type="component" value="Unassembled WGS sequence"/>
</dbReference>
<comment type="caution">
    <text evidence="1">The sequence shown here is derived from an EMBL/GenBank/DDBJ whole genome shotgun (WGS) entry which is preliminary data.</text>
</comment>
<sequence length="92" mass="10304">MSGLLPYRQAVSTAMRSSSESAQEVNIEVDMTGADGIDRGWATTEEKTQHCPYFTGIALEEWYFLRISTLLLHAAGETPSEYFPDQFPTRTP</sequence>
<proteinExistence type="predicted"/>